<accession>A0A7Y4IKV4</accession>
<name>A0A7Y4IKV4_MYXXA</name>
<evidence type="ECO:0000313" key="1">
    <source>
        <dbReference type="EMBL" id="NOJ80660.1"/>
    </source>
</evidence>
<sequence>MFTRSLDHGSKQLTWLRGTLGMATALAGAASEVGASGMELGILRMSGPRIQAEMFGTLLLATWGTSSNSLTQCFANAPCTASRRRSRTCIEFRASEWMEMM</sequence>
<reference evidence="1 2" key="1">
    <citation type="submission" date="2020-05" db="EMBL/GenBank/DDBJ databases">
        <authorList>
            <person name="Whitworth D."/>
        </authorList>
    </citation>
    <scope>NUCLEOTIDE SEQUENCE [LARGE SCALE GENOMIC DNA]</scope>
    <source>
        <strain evidence="1 2">AM005</strain>
    </source>
</reference>
<dbReference type="AlphaFoldDB" id="A0A7Y4IKV4"/>
<evidence type="ECO:0000313" key="2">
    <source>
        <dbReference type="Proteomes" id="UP000533080"/>
    </source>
</evidence>
<dbReference type="RefSeq" id="WP_171442786.1">
    <property type="nucleotide sequence ID" value="NZ_JABFNS010000024.1"/>
</dbReference>
<dbReference type="Proteomes" id="UP000533080">
    <property type="component" value="Unassembled WGS sequence"/>
</dbReference>
<organism evidence="1 2">
    <name type="scientific">Myxococcus xanthus</name>
    <dbReference type="NCBI Taxonomy" id="34"/>
    <lineage>
        <taxon>Bacteria</taxon>
        <taxon>Pseudomonadati</taxon>
        <taxon>Myxococcota</taxon>
        <taxon>Myxococcia</taxon>
        <taxon>Myxococcales</taxon>
        <taxon>Cystobacterineae</taxon>
        <taxon>Myxococcaceae</taxon>
        <taxon>Myxococcus</taxon>
    </lineage>
</organism>
<protein>
    <submittedName>
        <fullName evidence="1">Uncharacterized protein</fullName>
    </submittedName>
</protein>
<dbReference type="EMBL" id="JABFNT010000063">
    <property type="protein sequence ID" value="NOJ80660.1"/>
    <property type="molecule type" value="Genomic_DNA"/>
</dbReference>
<proteinExistence type="predicted"/>
<gene>
    <name evidence="1" type="ORF">HNV28_20400</name>
</gene>
<comment type="caution">
    <text evidence="1">The sequence shown here is derived from an EMBL/GenBank/DDBJ whole genome shotgun (WGS) entry which is preliminary data.</text>
</comment>